<dbReference type="InterPro" id="IPR051332">
    <property type="entry name" value="Fosfomycin_Res_Enzymes"/>
</dbReference>
<keyword evidence="1" id="KW-0479">Metal-binding</keyword>
<sequence>MYLHSIHHIAIIASDYARSKAFYTEVLGLSVIREVYREERQSYKLDLALNGHYVIELFSFPDPPPRPSRPEAQGLRHLAFAVTNIDRAVKDLEAKGVILEPVRVDPYTQQRFTFFQDPDGLPLELYEITRPVADEKA</sequence>
<organism evidence="3 4">
    <name type="scientific">Chitinophaga parva</name>
    <dbReference type="NCBI Taxonomy" id="2169414"/>
    <lineage>
        <taxon>Bacteria</taxon>
        <taxon>Pseudomonadati</taxon>
        <taxon>Bacteroidota</taxon>
        <taxon>Chitinophagia</taxon>
        <taxon>Chitinophagales</taxon>
        <taxon>Chitinophagaceae</taxon>
        <taxon>Chitinophaga</taxon>
    </lineage>
</organism>
<dbReference type="InterPro" id="IPR029068">
    <property type="entry name" value="Glyas_Bleomycin-R_OHBP_Dase"/>
</dbReference>
<dbReference type="EMBL" id="QCYK01000001">
    <property type="protein sequence ID" value="PUZ28174.1"/>
    <property type="molecule type" value="Genomic_DNA"/>
</dbReference>
<dbReference type="PANTHER" id="PTHR36113:SF6">
    <property type="entry name" value="FOSFOMYCIN RESISTANCE PROTEIN FOSX"/>
    <property type="match status" value="1"/>
</dbReference>
<dbReference type="SUPFAM" id="SSF54593">
    <property type="entry name" value="Glyoxalase/Bleomycin resistance protein/Dihydroxybiphenyl dioxygenase"/>
    <property type="match status" value="1"/>
</dbReference>
<accession>A0A2T7BKH0</accession>
<dbReference type="OrthoDB" id="9795618at2"/>
<reference evidence="3 4" key="1">
    <citation type="submission" date="2018-04" db="EMBL/GenBank/DDBJ databases">
        <title>Chitinophaga fuyangensis sp. nov., isolated from soil in a chemical factory.</title>
        <authorList>
            <person name="Chen K."/>
        </authorList>
    </citation>
    <scope>NUCLEOTIDE SEQUENCE [LARGE SCALE GENOMIC DNA]</scope>
    <source>
        <strain evidence="3 4">LY-1</strain>
    </source>
</reference>
<name>A0A2T7BKH0_9BACT</name>
<evidence type="ECO:0000256" key="1">
    <source>
        <dbReference type="ARBA" id="ARBA00022723"/>
    </source>
</evidence>
<dbReference type="NCBIfam" id="NF008551">
    <property type="entry name" value="PRK11478.1"/>
    <property type="match status" value="1"/>
</dbReference>
<dbReference type="InterPro" id="IPR037478">
    <property type="entry name" value="YwkD-like_dom"/>
</dbReference>
<dbReference type="CDD" id="cd08352">
    <property type="entry name" value="VOC_Bs_YwkD_like"/>
    <property type="match status" value="1"/>
</dbReference>
<evidence type="ECO:0000259" key="2">
    <source>
        <dbReference type="PROSITE" id="PS51819"/>
    </source>
</evidence>
<proteinExistence type="predicted"/>
<dbReference type="InterPro" id="IPR004360">
    <property type="entry name" value="Glyas_Fos-R_dOase_dom"/>
</dbReference>
<dbReference type="PANTHER" id="PTHR36113">
    <property type="entry name" value="LYASE, PUTATIVE-RELATED-RELATED"/>
    <property type="match status" value="1"/>
</dbReference>
<evidence type="ECO:0000313" key="4">
    <source>
        <dbReference type="Proteomes" id="UP000244450"/>
    </source>
</evidence>
<dbReference type="GO" id="GO:0046872">
    <property type="term" value="F:metal ion binding"/>
    <property type="evidence" value="ECO:0007669"/>
    <property type="project" value="UniProtKB-KW"/>
</dbReference>
<dbReference type="PROSITE" id="PS51819">
    <property type="entry name" value="VOC"/>
    <property type="match status" value="1"/>
</dbReference>
<evidence type="ECO:0000313" key="3">
    <source>
        <dbReference type="EMBL" id="PUZ28174.1"/>
    </source>
</evidence>
<dbReference type="Proteomes" id="UP000244450">
    <property type="component" value="Unassembled WGS sequence"/>
</dbReference>
<feature type="domain" description="VOC" evidence="2">
    <location>
        <begin position="5"/>
        <end position="128"/>
    </location>
</feature>
<dbReference type="RefSeq" id="WP_108684815.1">
    <property type="nucleotide sequence ID" value="NZ_QCYK01000001.1"/>
</dbReference>
<dbReference type="AlphaFoldDB" id="A0A2T7BKH0"/>
<dbReference type="Pfam" id="PF00903">
    <property type="entry name" value="Glyoxalase"/>
    <property type="match status" value="1"/>
</dbReference>
<dbReference type="InterPro" id="IPR037523">
    <property type="entry name" value="VOC_core"/>
</dbReference>
<gene>
    <name evidence="3" type="ORF">DCC81_01445</name>
</gene>
<keyword evidence="4" id="KW-1185">Reference proteome</keyword>
<protein>
    <submittedName>
        <fullName evidence="3">VOC family protein</fullName>
    </submittedName>
</protein>
<dbReference type="Gene3D" id="3.10.180.10">
    <property type="entry name" value="2,3-Dihydroxybiphenyl 1,2-Dioxygenase, domain 1"/>
    <property type="match status" value="1"/>
</dbReference>
<comment type="caution">
    <text evidence="3">The sequence shown here is derived from an EMBL/GenBank/DDBJ whole genome shotgun (WGS) entry which is preliminary data.</text>
</comment>